<dbReference type="AlphaFoldDB" id="A0A2S9K359"/>
<comment type="caution">
    <text evidence="1">The sequence shown here is derived from an EMBL/GenBank/DDBJ whole genome shotgun (WGS) entry which is preliminary data.</text>
</comment>
<protein>
    <submittedName>
        <fullName evidence="1">Uncharacterized protein</fullName>
    </submittedName>
</protein>
<proteinExistence type="predicted"/>
<accession>A0A2S9K359</accession>
<dbReference type="RefSeq" id="WP_105748907.1">
    <property type="nucleotide sequence ID" value="NZ_PVLQ01000045.1"/>
</dbReference>
<keyword evidence="2" id="KW-1185">Reference proteome</keyword>
<reference evidence="1 2" key="1">
    <citation type="submission" date="2018-03" db="EMBL/GenBank/DDBJ databases">
        <title>Comparative genomics illustrates the genes involved in a hyperalkaliphilic mechanisms of Serpentinomonas isolated from highly-alkaline calcium-rich serpentinized springs.</title>
        <authorList>
            <person name="Suzuki S."/>
            <person name="Ishii S."/>
            <person name="Walworth N."/>
            <person name="Bird L."/>
            <person name="Kuenen J.G."/>
            <person name="Nealson K.H."/>
        </authorList>
    </citation>
    <scope>NUCLEOTIDE SEQUENCE [LARGE SCALE GENOMIC DNA]</scope>
    <source>
        <strain evidence="1 2">P1</strain>
    </source>
</reference>
<evidence type="ECO:0000313" key="1">
    <source>
        <dbReference type="EMBL" id="PRD64815.1"/>
    </source>
</evidence>
<dbReference type="Proteomes" id="UP000238589">
    <property type="component" value="Unassembled WGS sequence"/>
</dbReference>
<gene>
    <name evidence="1" type="ORF">C6P64_12530</name>
</gene>
<organism evidence="1 2">
    <name type="scientific">Malikia granosa</name>
    <dbReference type="NCBI Taxonomy" id="263067"/>
    <lineage>
        <taxon>Bacteria</taxon>
        <taxon>Pseudomonadati</taxon>
        <taxon>Pseudomonadota</taxon>
        <taxon>Betaproteobacteria</taxon>
        <taxon>Burkholderiales</taxon>
        <taxon>Comamonadaceae</taxon>
        <taxon>Malikia</taxon>
    </lineage>
</organism>
<dbReference type="EMBL" id="PVLQ01000045">
    <property type="protein sequence ID" value="PRD64815.1"/>
    <property type="molecule type" value="Genomic_DNA"/>
</dbReference>
<sequence length="68" mass="7298">MIVSKTKQEDGIVYWADETAVAQDSHWVRGYAPAGNAPVLAAISSKGLVRLEFLKGAATTETTLGFMQ</sequence>
<name>A0A2S9K359_9BURK</name>
<evidence type="ECO:0000313" key="2">
    <source>
        <dbReference type="Proteomes" id="UP000238589"/>
    </source>
</evidence>
<dbReference type="OrthoDB" id="9772604at2"/>